<dbReference type="OrthoDB" id="1744836at2"/>
<dbReference type="InterPro" id="IPR051922">
    <property type="entry name" value="Bact_Sporulation_Assoc"/>
</dbReference>
<dbReference type="PANTHER" id="PTHR30032">
    <property type="entry name" value="N-ACETYLMURAMOYL-L-ALANINE AMIDASE-RELATED"/>
    <property type="match status" value="1"/>
</dbReference>
<proteinExistence type="predicted"/>
<dbReference type="AlphaFoldDB" id="A0A1H8K504"/>
<dbReference type="InterPro" id="IPR007253">
    <property type="entry name" value="Cell_wall-bd_2"/>
</dbReference>
<protein>
    <submittedName>
        <fullName evidence="1">Cell wall-associated protease</fullName>
    </submittedName>
</protein>
<dbReference type="STRING" id="215200.SAMN05216454_1222"/>
<dbReference type="Pfam" id="PF04122">
    <property type="entry name" value="CW_binding_2"/>
    <property type="match status" value="3"/>
</dbReference>
<evidence type="ECO:0000313" key="1">
    <source>
        <dbReference type="EMBL" id="SEN87566.1"/>
    </source>
</evidence>
<dbReference type="Proteomes" id="UP000199512">
    <property type="component" value="Unassembled WGS sequence"/>
</dbReference>
<name>A0A1H8K504_9FIRM</name>
<evidence type="ECO:0000313" key="2">
    <source>
        <dbReference type="Proteomes" id="UP000199512"/>
    </source>
</evidence>
<dbReference type="Gene3D" id="3.40.50.12090">
    <property type="match status" value="1"/>
</dbReference>
<reference evidence="1 2" key="1">
    <citation type="submission" date="2016-10" db="EMBL/GenBank/DDBJ databases">
        <authorList>
            <person name="de Groot N.N."/>
        </authorList>
    </citation>
    <scope>NUCLEOTIDE SEQUENCE [LARGE SCALE GENOMIC DNA]</scope>
    <source>
        <strain evidence="1 2">Calf135</strain>
    </source>
</reference>
<dbReference type="EMBL" id="FODF01000022">
    <property type="protein sequence ID" value="SEN87566.1"/>
    <property type="molecule type" value="Genomic_DNA"/>
</dbReference>
<dbReference type="GO" id="GO:0008233">
    <property type="term" value="F:peptidase activity"/>
    <property type="evidence" value="ECO:0007669"/>
    <property type="project" value="UniProtKB-KW"/>
</dbReference>
<keyword evidence="1" id="KW-0378">Hydrolase</keyword>
<keyword evidence="1" id="KW-0645">Protease</keyword>
<dbReference type="GO" id="GO:0006508">
    <property type="term" value="P:proteolysis"/>
    <property type="evidence" value="ECO:0007669"/>
    <property type="project" value="UniProtKB-KW"/>
</dbReference>
<accession>A0A1H8K504</accession>
<keyword evidence="2" id="KW-1185">Reference proteome</keyword>
<organism evidence="1 2">
    <name type="scientific">Peptostreptococcus russellii</name>
    <dbReference type="NCBI Taxonomy" id="215200"/>
    <lineage>
        <taxon>Bacteria</taxon>
        <taxon>Bacillati</taxon>
        <taxon>Bacillota</taxon>
        <taxon>Clostridia</taxon>
        <taxon>Peptostreptococcales</taxon>
        <taxon>Peptostreptococcaceae</taxon>
        <taxon>Peptostreptococcus</taxon>
    </lineage>
</organism>
<sequence length="337" mass="37767">MKLNFDIFKKSALLILLLVIFSGSTSFAEINIKRISGNDRYETSANVSSENFTSSKYAIIASGEKYPDAIMSGAISTQVTAPILLVGKDYIPPEVIKELKRLNCQTIFLIGGNDTISTDTIYNIYKQTGIYPRRIAGKDRFETANRINDLRLELNGTTYDDLYGITWHYYGAVSGYNFYDALYAAPYVGLAKFDTKWLLQLEFCNNTFDFDNSDVDSGFIIGDVDVINRNGAYYPSLTRGKNRYETSVKIAESYSIPYSINYNPDTVVITSGEDYPDGLSSAGITAIYTAPILLTPKYHLDNSVKDYLQKNNINTVFIVGGENSVSRDIEKEIRELK</sequence>
<dbReference type="PANTHER" id="PTHR30032:SF8">
    <property type="entry name" value="GERMINATION-SPECIFIC N-ACETYLMURAMOYL-L-ALANINE AMIDASE"/>
    <property type="match status" value="1"/>
</dbReference>
<gene>
    <name evidence="1" type="ORF">SAMN05216454_1222</name>
</gene>
<dbReference type="RefSeq" id="WP_091976063.1">
    <property type="nucleotide sequence ID" value="NZ_FODF01000022.1"/>
</dbReference>